<gene>
    <name evidence="1" type="ORF">DPEC_G00156260</name>
</gene>
<protein>
    <submittedName>
        <fullName evidence="1">Uncharacterized protein</fullName>
    </submittedName>
</protein>
<organism evidence="1 2">
    <name type="scientific">Dallia pectoralis</name>
    <name type="common">Alaska blackfish</name>
    <dbReference type="NCBI Taxonomy" id="75939"/>
    <lineage>
        <taxon>Eukaryota</taxon>
        <taxon>Metazoa</taxon>
        <taxon>Chordata</taxon>
        <taxon>Craniata</taxon>
        <taxon>Vertebrata</taxon>
        <taxon>Euteleostomi</taxon>
        <taxon>Actinopterygii</taxon>
        <taxon>Neopterygii</taxon>
        <taxon>Teleostei</taxon>
        <taxon>Protacanthopterygii</taxon>
        <taxon>Esociformes</taxon>
        <taxon>Umbridae</taxon>
        <taxon>Dallia</taxon>
    </lineage>
</organism>
<comment type="caution">
    <text evidence="1">The sequence shown here is derived from an EMBL/GenBank/DDBJ whole genome shotgun (WGS) entry which is preliminary data.</text>
</comment>
<dbReference type="Proteomes" id="UP001157502">
    <property type="component" value="Chromosome 12"/>
</dbReference>
<proteinExistence type="predicted"/>
<name>A0ACC2GL54_DALPE</name>
<dbReference type="EMBL" id="CM055739">
    <property type="protein sequence ID" value="KAJ8004195.1"/>
    <property type="molecule type" value="Genomic_DNA"/>
</dbReference>
<sequence length="600" mass="67971">MSDTVSRTPIRRRTPGVGAMNFLSKYKHIFGLLVLFGLIFRFWNIAILDVFKKYSLSPKQVQPCLKSTVSPNCTLERCNISSNGLSHLKPKQSFCRDLGQEPSPEEALEERNLLKSISWPEPPQRSTPTPLEETSDAAHSQFVVMPAEGDRERHVGDQLEARVVLKDFKGRLKSYGGDFLVARLQSPELGAGVAGQVVDHNNGTYSAVFPLLWEGPVRVEVTLIHPSEAIAVLRRLREEHPDRVLYKSEFRSGSVSETTMCNMCLPTNQKPVCNYTDILTGEPWYCYKPSQGLSCDKRRNHFRAGYQNNLITDKEALLFQRTNLKVRMYANGSDTVKVLYKKKDKPGENSTIETGTPLMTTPSGYYFKWSWRMLSGVVIQEYNDPASINQCLKGKVVNIYGDSTVRQYYEFLTSFLPELKEFNLRSPAQAGPFMAVDMGQNIMLNYRSHGPPISYLPLSVTQLRYVANELEGLVGGSNTVVIISIWAHFTTFPVEVYIRRLRHIRRAVVRLLERAPETMIVLRSANLRGQSLQESLIVSDWFAVQLDGVLRSMFKGVNILLLDAWEMTLAHHLPHNIHPSVPIIKNMINTILSHVCPKKK</sequence>
<reference evidence="1" key="1">
    <citation type="submission" date="2021-05" db="EMBL/GenBank/DDBJ databases">
        <authorList>
            <person name="Pan Q."/>
            <person name="Jouanno E."/>
            <person name="Zahm M."/>
            <person name="Klopp C."/>
            <person name="Cabau C."/>
            <person name="Louis A."/>
            <person name="Berthelot C."/>
            <person name="Parey E."/>
            <person name="Roest Crollius H."/>
            <person name="Montfort J."/>
            <person name="Robinson-Rechavi M."/>
            <person name="Bouchez O."/>
            <person name="Lampietro C."/>
            <person name="Lopez Roques C."/>
            <person name="Donnadieu C."/>
            <person name="Postlethwait J."/>
            <person name="Bobe J."/>
            <person name="Dillon D."/>
            <person name="Chandos A."/>
            <person name="von Hippel F."/>
            <person name="Guiguen Y."/>
        </authorList>
    </citation>
    <scope>NUCLEOTIDE SEQUENCE</scope>
    <source>
        <strain evidence="1">YG-Jan2019</strain>
    </source>
</reference>
<accession>A0ACC2GL54</accession>
<evidence type="ECO:0000313" key="2">
    <source>
        <dbReference type="Proteomes" id="UP001157502"/>
    </source>
</evidence>
<evidence type="ECO:0000313" key="1">
    <source>
        <dbReference type="EMBL" id="KAJ8004195.1"/>
    </source>
</evidence>
<keyword evidence="2" id="KW-1185">Reference proteome</keyword>